<dbReference type="InParanoid" id="A0A423XGY1"/>
<reference evidence="1 2" key="1">
    <citation type="submission" date="2015-09" db="EMBL/GenBank/DDBJ databases">
        <title>Host preference determinants of Valsa canker pathogens revealed by comparative genomics.</title>
        <authorList>
            <person name="Yin Z."/>
            <person name="Huang L."/>
        </authorList>
    </citation>
    <scope>NUCLEOTIDE SEQUENCE [LARGE SCALE GENOMIC DNA]</scope>
    <source>
        <strain evidence="1 2">SXYLt</strain>
    </source>
</reference>
<protein>
    <recommendedName>
        <fullName evidence="3">F-box domain-containing protein</fullName>
    </recommendedName>
</protein>
<sequence length="377" mass="42561">MMLTDLPPEVIDHVCTFLDLKDIRTFHAAPFANHPVYSRCVTTLVYKSDVLKPQRLSFEEFVAQQREINRQKPVTASQPPQQDSGDFLREAFERYKHVHHQQSHILAEQLDFTILQEVVPRFSKLQCIVVSARDCSPEDGISIKPFDDLLVCPGDHLKPYGSRHVSSLLQPLSPLGQTRLSSYAEICRNLTSFEQHLDVGADSDGLLDNDGSQMIRYKAAVGKGSLRRLLGSTTELQVLRLGFTCADSQDLNPAAISDFLPEDMHWKNLQSFVFQGVESTRQDMVDFVRRHGSNVTSFHLHNFRLVRSSWLVFIPELRNLARENSLGNVWLSGTMYGEVEEGSLPPPGLPVGSTERFELGHILQHMELVTEPVEGSQ</sequence>
<dbReference type="EMBL" id="LKEB01000008">
    <property type="protein sequence ID" value="ROW15582.1"/>
    <property type="molecule type" value="Genomic_DNA"/>
</dbReference>
<evidence type="ECO:0000313" key="1">
    <source>
        <dbReference type="EMBL" id="ROW15582.1"/>
    </source>
</evidence>
<comment type="caution">
    <text evidence="1">The sequence shown here is derived from an EMBL/GenBank/DDBJ whole genome shotgun (WGS) entry which is preliminary data.</text>
</comment>
<dbReference type="Proteomes" id="UP000285146">
    <property type="component" value="Unassembled WGS sequence"/>
</dbReference>
<dbReference type="STRING" id="1230097.A0A423XGY1"/>
<keyword evidence="2" id="KW-1185">Reference proteome</keyword>
<evidence type="ECO:0000313" key="2">
    <source>
        <dbReference type="Proteomes" id="UP000285146"/>
    </source>
</evidence>
<accession>A0A423XGY1</accession>
<evidence type="ECO:0008006" key="3">
    <source>
        <dbReference type="Google" id="ProtNLM"/>
    </source>
</evidence>
<proteinExistence type="predicted"/>
<gene>
    <name evidence="1" type="ORF">VPNG_02164</name>
</gene>
<organism evidence="1 2">
    <name type="scientific">Cytospora leucostoma</name>
    <dbReference type="NCBI Taxonomy" id="1230097"/>
    <lineage>
        <taxon>Eukaryota</taxon>
        <taxon>Fungi</taxon>
        <taxon>Dikarya</taxon>
        <taxon>Ascomycota</taxon>
        <taxon>Pezizomycotina</taxon>
        <taxon>Sordariomycetes</taxon>
        <taxon>Sordariomycetidae</taxon>
        <taxon>Diaporthales</taxon>
        <taxon>Cytosporaceae</taxon>
        <taxon>Cytospora</taxon>
    </lineage>
</organism>
<dbReference type="OrthoDB" id="5422579at2759"/>
<name>A0A423XGY1_9PEZI</name>
<dbReference type="AlphaFoldDB" id="A0A423XGY1"/>